<dbReference type="PaxDb" id="4113-PGSC0003DMT400046436"/>
<evidence type="ECO:0000313" key="2">
    <source>
        <dbReference type="Proteomes" id="UP000011115"/>
    </source>
</evidence>
<organism evidence="1 2">
    <name type="scientific">Solanum tuberosum</name>
    <name type="common">Potato</name>
    <dbReference type="NCBI Taxonomy" id="4113"/>
    <lineage>
        <taxon>Eukaryota</taxon>
        <taxon>Viridiplantae</taxon>
        <taxon>Streptophyta</taxon>
        <taxon>Embryophyta</taxon>
        <taxon>Tracheophyta</taxon>
        <taxon>Spermatophyta</taxon>
        <taxon>Magnoliopsida</taxon>
        <taxon>eudicotyledons</taxon>
        <taxon>Gunneridae</taxon>
        <taxon>Pentapetalae</taxon>
        <taxon>asterids</taxon>
        <taxon>lamiids</taxon>
        <taxon>Solanales</taxon>
        <taxon>Solanaceae</taxon>
        <taxon>Solanoideae</taxon>
        <taxon>Solaneae</taxon>
        <taxon>Solanum</taxon>
    </lineage>
</organism>
<protein>
    <submittedName>
        <fullName evidence="1">Uncharacterized protein</fullName>
    </submittedName>
</protein>
<reference evidence="1" key="2">
    <citation type="submission" date="2015-06" db="UniProtKB">
        <authorList>
            <consortium name="EnsemblPlants"/>
        </authorList>
    </citation>
    <scope>IDENTIFICATION</scope>
    <source>
        <strain evidence="1">DM1-3 516 R44</strain>
    </source>
</reference>
<dbReference type="AlphaFoldDB" id="M1BJ32"/>
<dbReference type="eggNOG" id="KOG0017">
    <property type="taxonomic scope" value="Eukaryota"/>
</dbReference>
<name>M1BJ32_SOLTU</name>
<sequence>MKHIEIDCHFVRNLCQQGLLRVSHVSSRDQLADLLTKPLPKAPFEALRSKIGISDRSTILRGHISDIS</sequence>
<accession>M1BJ32</accession>
<dbReference type="Gramene" id="PGSC0003DMT400046436">
    <property type="protein sequence ID" value="PGSC0003DMT400046436"/>
    <property type="gene ID" value="PGSC0003DMG400018018"/>
</dbReference>
<proteinExistence type="predicted"/>
<dbReference type="InParanoid" id="M1BJ32"/>
<evidence type="ECO:0000313" key="1">
    <source>
        <dbReference type="EnsemblPlants" id="PGSC0003DMT400046436"/>
    </source>
</evidence>
<dbReference type="EnsemblPlants" id="PGSC0003DMT400046436">
    <property type="protein sequence ID" value="PGSC0003DMT400046436"/>
    <property type="gene ID" value="PGSC0003DMG400018018"/>
</dbReference>
<reference evidence="2" key="1">
    <citation type="journal article" date="2011" name="Nature">
        <title>Genome sequence and analysis of the tuber crop potato.</title>
        <authorList>
            <consortium name="The Potato Genome Sequencing Consortium"/>
        </authorList>
    </citation>
    <scope>NUCLEOTIDE SEQUENCE [LARGE SCALE GENOMIC DNA]</scope>
    <source>
        <strain evidence="2">cv. DM1-3 516 R44</strain>
    </source>
</reference>
<keyword evidence="2" id="KW-1185">Reference proteome</keyword>
<dbReference type="Proteomes" id="UP000011115">
    <property type="component" value="Unassembled WGS sequence"/>
</dbReference>
<dbReference type="HOGENOM" id="CLU_2798907_0_0_1"/>